<dbReference type="GO" id="GO:0009535">
    <property type="term" value="C:chloroplast thylakoid membrane"/>
    <property type="evidence" value="ECO:0007669"/>
    <property type="project" value="TreeGrafter"/>
</dbReference>
<evidence type="ECO:0000256" key="6">
    <source>
        <dbReference type="ARBA" id="ARBA00022528"/>
    </source>
</evidence>
<evidence type="ECO:0000256" key="5">
    <source>
        <dbReference type="ARBA" id="ARBA00013208"/>
    </source>
</evidence>
<protein>
    <recommendedName>
        <fullName evidence="5">signal peptidase I</fullName>
        <ecNumber evidence="5">3.4.21.89</ecNumber>
    </recommendedName>
</protein>
<dbReference type="InterPro" id="IPR019533">
    <property type="entry name" value="Peptidase_S26"/>
</dbReference>
<dbReference type="EMBL" id="CP151510">
    <property type="protein sequence ID" value="WZN64871.1"/>
    <property type="molecule type" value="Genomic_DNA"/>
</dbReference>
<feature type="region of interest" description="Disordered" evidence="13">
    <location>
        <begin position="53"/>
        <end position="82"/>
    </location>
</feature>
<evidence type="ECO:0000256" key="3">
    <source>
        <dbReference type="ARBA" id="ARBA00004370"/>
    </source>
</evidence>
<sequence>MAVVMRASGRPGRPRCEGVHGGPITSNHGSSWRRLSDHRHEWTKNARRALWRAQAESGSGSGSGGDGKGSSTDEDESDGGGGWSGWFSNEWPKYSEDVSTIAIALVASLAFRTFIAEPRYIPSLSMYPTFNVGDRLICEKVTLRLNKQPSVGDVVIFHPVEELQKAGYDASEVFIKRVIARAGDTVEVKRGKVYINGAPTSETFVAEAPKYTMGAVKVPDHNVFVMGDNRNNSYDSHLWGPLPEENIIGRAVLKYWPPGGVGVVQGRARVYAAQEAPALTDEPTQQ</sequence>
<proteinExistence type="inferred from homology"/>
<organism evidence="15 16">
    <name type="scientific">Chloropicon roscoffensis</name>
    <dbReference type="NCBI Taxonomy" id="1461544"/>
    <lineage>
        <taxon>Eukaryota</taxon>
        <taxon>Viridiplantae</taxon>
        <taxon>Chlorophyta</taxon>
        <taxon>Chloropicophyceae</taxon>
        <taxon>Chloropicales</taxon>
        <taxon>Chloropicaceae</taxon>
        <taxon>Chloropicon</taxon>
    </lineage>
</organism>
<dbReference type="Pfam" id="PF10502">
    <property type="entry name" value="Peptidase_S26"/>
    <property type="match status" value="1"/>
</dbReference>
<dbReference type="NCBIfam" id="TIGR02227">
    <property type="entry name" value="sigpep_I_bact"/>
    <property type="match status" value="1"/>
</dbReference>
<evidence type="ECO:0000256" key="2">
    <source>
        <dbReference type="ARBA" id="ARBA00004229"/>
    </source>
</evidence>
<evidence type="ECO:0000256" key="7">
    <source>
        <dbReference type="ARBA" id="ARBA00022640"/>
    </source>
</evidence>
<comment type="similarity">
    <text evidence="4">Belongs to the peptidase S26 family.</text>
</comment>
<dbReference type="InterPro" id="IPR000223">
    <property type="entry name" value="Pept_S26A_signal_pept_1"/>
</dbReference>
<keyword evidence="11" id="KW-0472">Membrane</keyword>
<feature type="domain" description="Peptidase S26" evidence="14">
    <location>
        <begin position="98"/>
        <end position="256"/>
    </location>
</feature>
<dbReference type="CDD" id="cd06530">
    <property type="entry name" value="S26_SPase_I"/>
    <property type="match status" value="1"/>
</dbReference>
<dbReference type="GO" id="GO:0010027">
    <property type="term" value="P:thylakoid membrane organization"/>
    <property type="evidence" value="ECO:0007669"/>
    <property type="project" value="TreeGrafter"/>
</dbReference>
<reference evidence="15 16" key="1">
    <citation type="submission" date="2024-03" db="EMBL/GenBank/DDBJ databases">
        <title>Complete genome sequence of the green alga Chloropicon roscoffensis RCC1871.</title>
        <authorList>
            <person name="Lemieux C."/>
            <person name="Pombert J.-F."/>
            <person name="Otis C."/>
            <person name="Turmel M."/>
        </authorList>
    </citation>
    <scope>NUCLEOTIDE SEQUENCE [LARGE SCALE GENOMIC DNA]</scope>
    <source>
        <strain evidence="15 16">RCC1871</strain>
    </source>
</reference>
<keyword evidence="16" id="KW-1185">Reference proteome</keyword>
<keyword evidence="9" id="KW-0378">Hydrolase</keyword>
<evidence type="ECO:0000256" key="9">
    <source>
        <dbReference type="ARBA" id="ARBA00022801"/>
    </source>
</evidence>
<dbReference type="GO" id="GO:0006465">
    <property type="term" value="P:signal peptide processing"/>
    <property type="evidence" value="ECO:0007669"/>
    <property type="project" value="InterPro"/>
</dbReference>
<dbReference type="EC" id="3.4.21.89" evidence="5"/>
<dbReference type="SUPFAM" id="SSF51306">
    <property type="entry name" value="LexA/Signal peptidase"/>
    <property type="match status" value="1"/>
</dbReference>
<dbReference type="AlphaFoldDB" id="A0AAX4PFN4"/>
<evidence type="ECO:0000313" key="15">
    <source>
        <dbReference type="EMBL" id="WZN64871.1"/>
    </source>
</evidence>
<dbReference type="Gene3D" id="2.10.109.10">
    <property type="entry name" value="Umud Fragment, subunit A"/>
    <property type="match status" value="1"/>
</dbReference>
<dbReference type="PANTHER" id="PTHR43390">
    <property type="entry name" value="SIGNAL PEPTIDASE I"/>
    <property type="match status" value="1"/>
</dbReference>
<name>A0AAX4PFN4_9CHLO</name>
<feature type="active site" evidence="12">
    <location>
        <position position="125"/>
    </location>
</feature>
<feature type="region of interest" description="Disordered" evidence="13">
    <location>
        <begin position="1"/>
        <end position="35"/>
    </location>
</feature>
<keyword evidence="7" id="KW-0934">Plastid</keyword>
<dbReference type="FunFam" id="2.10.109.10:FF:000012">
    <property type="entry name" value="Peptidase/ serine-type peptidase"/>
    <property type="match status" value="1"/>
</dbReference>
<evidence type="ECO:0000256" key="11">
    <source>
        <dbReference type="ARBA" id="ARBA00023136"/>
    </source>
</evidence>
<evidence type="ECO:0000256" key="13">
    <source>
        <dbReference type="SAM" id="MobiDB-lite"/>
    </source>
</evidence>
<dbReference type="InterPro" id="IPR036286">
    <property type="entry name" value="LexA/Signal_pep-like_sf"/>
</dbReference>
<dbReference type="Proteomes" id="UP001472866">
    <property type="component" value="Chromosome 10"/>
</dbReference>
<dbReference type="GO" id="GO:0004252">
    <property type="term" value="F:serine-type endopeptidase activity"/>
    <property type="evidence" value="ECO:0007669"/>
    <property type="project" value="InterPro"/>
</dbReference>
<dbReference type="PROSITE" id="PS00501">
    <property type="entry name" value="SPASE_I_1"/>
    <property type="match status" value="1"/>
</dbReference>
<feature type="active site" evidence="12">
    <location>
        <position position="176"/>
    </location>
</feature>
<evidence type="ECO:0000259" key="14">
    <source>
        <dbReference type="Pfam" id="PF10502"/>
    </source>
</evidence>
<comment type="subcellular location">
    <subcellularLocation>
        <location evidence="3">Membrane</location>
    </subcellularLocation>
    <subcellularLocation>
        <location evidence="2">Plastid</location>
        <location evidence="2">Chloroplast</location>
    </subcellularLocation>
</comment>
<evidence type="ECO:0000256" key="4">
    <source>
        <dbReference type="ARBA" id="ARBA00009370"/>
    </source>
</evidence>
<dbReference type="GO" id="GO:0009003">
    <property type="term" value="F:signal peptidase activity"/>
    <property type="evidence" value="ECO:0007669"/>
    <property type="project" value="UniProtKB-EC"/>
</dbReference>
<comment type="catalytic activity">
    <reaction evidence="1">
        <text>Cleavage of hydrophobic, N-terminal signal or leader sequences from secreted and periplasmic proteins.</text>
        <dbReference type="EC" id="3.4.21.89"/>
    </reaction>
</comment>
<dbReference type="PRINTS" id="PR00727">
    <property type="entry name" value="LEADERPTASE"/>
</dbReference>
<keyword evidence="8" id="KW-0645">Protease</keyword>
<evidence type="ECO:0000256" key="1">
    <source>
        <dbReference type="ARBA" id="ARBA00000677"/>
    </source>
</evidence>
<keyword evidence="6" id="KW-0150">Chloroplast</keyword>
<evidence type="ECO:0000313" key="16">
    <source>
        <dbReference type="Proteomes" id="UP001472866"/>
    </source>
</evidence>
<evidence type="ECO:0000256" key="10">
    <source>
        <dbReference type="ARBA" id="ARBA00022946"/>
    </source>
</evidence>
<dbReference type="InterPro" id="IPR019756">
    <property type="entry name" value="Pept_S26A_signal_pept_1_Ser-AS"/>
</dbReference>
<dbReference type="PANTHER" id="PTHR43390:SF1">
    <property type="entry name" value="CHLOROPLAST PROCESSING PEPTIDASE"/>
    <property type="match status" value="1"/>
</dbReference>
<gene>
    <name evidence="15" type="ORF">HKI87_10g64280</name>
</gene>
<dbReference type="InterPro" id="IPR019758">
    <property type="entry name" value="Pept_S26A_signal_pept_1_CS"/>
</dbReference>
<feature type="compositionally biased region" description="Gly residues" evidence="13">
    <location>
        <begin position="59"/>
        <end position="68"/>
    </location>
</feature>
<evidence type="ECO:0000256" key="12">
    <source>
        <dbReference type="PIRSR" id="PIRSR600223-1"/>
    </source>
</evidence>
<dbReference type="PROSITE" id="PS00761">
    <property type="entry name" value="SPASE_I_3"/>
    <property type="match status" value="1"/>
</dbReference>
<accession>A0AAX4PFN4</accession>
<keyword evidence="10" id="KW-0809">Transit peptide</keyword>
<evidence type="ECO:0000256" key="8">
    <source>
        <dbReference type="ARBA" id="ARBA00022670"/>
    </source>
</evidence>